<dbReference type="HOGENOM" id="CLU_040769_0_0_9"/>
<feature type="transmembrane region" description="Helical" evidence="6">
    <location>
        <begin position="12"/>
        <end position="38"/>
    </location>
</feature>
<feature type="transmembrane region" description="Helical" evidence="6">
    <location>
        <begin position="145"/>
        <end position="163"/>
    </location>
</feature>
<reference evidence="7 8" key="1">
    <citation type="submission" date="2007-03" db="EMBL/GenBank/DDBJ databases">
        <title>Complete sequence of Desulfotomaculum reducens MI-1.</title>
        <authorList>
            <consortium name="US DOE Joint Genome Institute"/>
            <person name="Copeland A."/>
            <person name="Lucas S."/>
            <person name="Lapidus A."/>
            <person name="Barry K."/>
            <person name="Detter J.C."/>
            <person name="Glavina del Rio T."/>
            <person name="Hammon N."/>
            <person name="Israni S."/>
            <person name="Dalin E."/>
            <person name="Tice H."/>
            <person name="Pitluck S."/>
            <person name="Sims D."/>
            <person name="Brettin T."/>
            <person name="Bruce D."/>
            <person name="Han C."/>
            <person name="Tapia R."/>
            <person name="Schmutz J."/>
            <person name="Larimer F."/>
            <person name="Land M."/>
            <person name="Hauser L."/>
            <person name="Kyrpides N."/>
            <person name="Kim E."/>
            <person name="Tebo B.M."/>
            <person name="Richardson P."/>
        </authorList>
    </citation>
    <scope>NUCLEOTIDE SEQUENCE [LARGE SCALE GENOMIC DNA]</scope>
    <source>
        <strain evidence="7 8">MI-1</strain>
    </source>
</reference>
<dbReference type="InterPro" id="IPR001851">
    <property type="entry name" value="ABC_transp_permease"/>
</dbReference>
<name>A4J868_DESRM</name>
<feature type="transmembrane region" description="Helical" evidence="6">
    <location>
        <begin position="320"/>
        <end position="340"/>
    </location>
</feature>
<keyword evidence="2" id="KW-1003">Cell membrane</keyword>
<evidence type="ECO:0000313" key="8">
    <source>
        <dbReference type="Proteomes" id="UP000001556"/>
    </source>
</evidence>
<feature type="transmembrane region" description="Helical" evidence="6">
    <location>
        <begin position="91"/>
        <end position="111"/>
    </location>
</feature>
<dbReference type="GO" id="GO:0005886">
    <property type="term" value="C:plasma membrane"/>
    <property type="evidence" value="ECO:0007669"/>
    <property type="project" value="UniProtKB-SubCell"/>
</dbReference>
<keyword evidence="8" id="KW-1185">Reference proteome</keyword>
<dbReference type="CDD" id="cd06580">
    <property type="entry name" value="TM_PBP1_transp_TpRbsC_like"/>
    <property type="match status" value="1"/>
</dbReference>
<feature type="transmembrane region" description="Helical" evidence="6">
    <location>
        <begin position="279"/>
        <end position="308"/>
    </location>
</feature>
<feature type="transmembrane region" description="Helical" evidence="6">
    <location>
        <begin position="243"/>
        <end position="267"/>
    </location>
</feature>
<keyword evidence="4 6" id="KW-1133">Transmembrane helix</keyword>
<feature type="transmembrane region" description="Helical" evidence="6">
    <location>
        <begin position="196"/>
        <end position="214"/>
    </location>
</feature>
<dbReference type="RefSeq" id="WP_011879066.1">
    <property type="nucleotide sequence ID" value="NC_009253.1"/>
</dbReference>
<evidence type="ECO:0000256" key="3">
    <source>
        <dbReference type="ARBA" id="ARBA00022692"/>
    </source>
</evidence>
<organism evidence="7 8">
    <name type="scientific">Desulforamulus reducens (strain ATCC BAA-1160 / DSM 100696 / MI-1)</name>
    <name type="common">Desulfotomaculum reducens</name>
    <dbReference type="NCBI Taxonomy" id="349161"/>
    <lineage>
        <taxon>Bacteria</taxon>
        <taxon>Bacillati</taxon>
        <taxon>Bacillota</taxon>
        <taxon>Clostridia</taxon>
        <taxon>Eubacteriales</taxon>
        <taxon>Peptococcaceae</taxon>
        <taxon>Desulforamulus</taxon>
    </lineage>
</organism>
<dbReference type="OrthoDB" id="45037at2"/>
<dbReference type="PANTHER" id="PTHR47089:SF1">
    <property type="entry name" value="GUANOSINE ABC TRANSPORTER PERMEASE PROTEIN NUPP"/>
    <property type="match status" value="1"/>
</dbReference>
<dbReference type="PANTHER" id="PTHR47089">
    <property type="entry name" value="ABC TRANSPORTER, PERMEASE PROTEIN"/>
    <property type="match status" value="1"/>
</dbReference>
<evidence type="ECO:0000313" key="7">
    <source>
        <dbReference type="EMBL" id="ABO51271.1"/>
    </source>
</evidence>
<feature type="transmembrane region" description="Helical" evidence="6">
    <location>
        <begin position="58"/>
        <end position="79"/>
    </location>
</feature>
<dbReference type="Pfam" id="PF02653">
    <property type="entry name" value="BPD_transp_2"/>
    <property type="match status" value="1"/>
</dbReference>
<keyword evidence="3 6" id="KW-0812">Transmembrane</keyword>
<comment type="subcellular location">
    <subcellularLocation>
        <location evidence="1">Cell membrane</location>
        <topology evidence="1">Multi-pass membrane protein</topology>
    </subcellularLocation>
</comment>
<gene>
    <name evidence="7" type="ordered locus">Dred_2767</name>
</gene>
<evidence type="ECO:0000256" key="2">
    <source>
        <dbReference type="ARBA" id="ARBA00022475"/>
    </source>
</evidence>
<evidence type="ECO:0000256" key="5">
    <source>
        <dbReference type="ARBA" id="ARBA00023136"/>
    </source>
</evidence>
<feature type="transmembrane region" description="Helical" evidence="6">
    <location>
        <begin position="117"/>
        <end position="138"/>
    </location>
</feature>
<dbReference type="AlphaFoldDB" id="A4J868"/>
<accession>A4J868</accession>
<dbReference type="eggNOG" id="COG4603">
    <property type="taxonomic scope" value="Bacteria"/>
</dbReference>
<dbReference type="Proteomes" id="UP000001556">
    <property type="component" value="Chromosome"/>
</dbReference>
<sequence length="365" mass="39361">MLNRKTSLKNIMVSIAPPVISIGLAMLVGALLLLFTGQDPLEAFKTLFWGAFGSTNRIAETLVKATPLMIMALGTSIAFKSQLWNIGGDGQFTLGTVFAMLVALNFSALPAPILLPLSFLAAFLGGALWGGLAGVFRAKFNANEVITTLMLNYVAVYLLGWLVRGPMIDPNGHGFPQTPLIQESLKLPILLSGTRLHFGIIIAVFIIFAGYVFWRSTIGFRIKLMGEGHHVARYSGIKISKTIVLIMFISSGLAGVAGWTEVFGIHYRLLDDINSGYGMLAIVVALLGNLNPLGIGISSFFFAALIVGGSTMQRMVGVPFSLVSVIEGLVIIFVISRVVYTQWRDRHANRTFNPGFSHQSTGGGH</sequence>
<dbReference type="GO" id="GO:0022857">
    <property type="term" value="F:transmembrane transporter activity"/>
    <property type="evidence" value="ECO:0007669"/>
    <property type="project" value="InterPro"/>
</dbReference>
<proteinExistence type="predicted"/>
<evidence type="ECO:0000256" key="4">
    <source>
        <dbReference type="ARBA" id="ARBA00022989"/>
    </source>
</evidence>
<protein>
    <submittedName>
        <fullName evidence="7">Nucleoside ABC transporter membrane protein</fullName>
    </submittedName>
</protein>
<keyword evidence="5 6" id="KW-0472">Membrane</keyword>
<evidence type="ECO:0000256" key="6">
    <source>
        <dbReference type="SAM" id="Phobius"/>
    </source>
</evidence>
<dbReference type="EMBL" id="CP000612">
    <property type="protein sequence ID" value="ABO51271.1"/>
    <property type="molecule type" value="Genomic_DNA"/>
</dbReference>
<dbReference type="STRING" id="349161.Dred_2767"/>
<evidence type="ECO:0000256" key="1">
    <source>
        <dbReference type="ARBA" id="ARBA00004651"/>
    </source>
</evidence>
<dbReference type="KEGG" id="drm:Dred_2767"/>